<gene>
    <name evidence="1" type="ORF">FA95DRAFT_1609734</name>
</gene>
<dbReference type="Proteomes" id="UP000814033">
    <property type="component" value="Unassembled WGS sequence"/>
</dbReference>
<organism evidence="1 2">
    <name type="scientific">Auriscalpium vulgare</name>
    <dbReference type="NCBI Taxonomy" id="40419"/>
    <lineage>
        <taxon>Eukaryota</taxon>
        <taxon>Fungi</taxon>
        <taxon>Dikarya</taxon>
        <taxon>Basidiomycota</taxon>
        <taxon>Agaricomycotina</taxon>
        <taxon>Agaricomycetes</taxon>
        <taxon>Russulales</taxon>
        <taxon>Auriscalpiaceae</taxon>
        <taxon>Auriscalpium</taxon>
    </lineage>
</organism>
<reference evidence="1" key="1">
    <citation type="submission" date="2021-02" db="EMBL/GenBank/DDBJ databases">
        <authorList>
            <consortium name="DOE Joint Genome Institute"/>
            <person name="Ahrendt S."/>
            <person name="Looney B.P."/>
            <person name="Miyauchi S."/>
            <person name="Morin E."/>
            <person name="Drula E."/>
            <person name="Courty P.E."/>
            <person name="Chicoki N."/>
            <person name="Fauchery L."/>
            <person name="Kohler A."/>
            <person name="Kuo A."/>
            <person name="Labutti K."/>
            <person name="Pangilinan J."/>
            <person name="Lipzen A."/>
            <person name="Riley R."/>
            <person name="Andreopoulos W."/>
            <person name="He G."/>
            <person name="Johnson J."/>
            <person name="Barry K.W."/>
            <person name="Grigoriev I.V."/>
            <person name="Nagy L."/>
            <person name="Hibbett D."/>
            <person name="Henrissat B."/>
            <person name="Matheny P.B."/>
            <person name="Labbe J."/>
            <person name="Martin F."/>
        </authorList>
    </citation>
    <scope>NUCLEOTIDE SEQUENCE</scope>
    <source>
        <strain evidence="1">FP105234-sp</strain>
    </source>
</reference>
<reference evidence="1" key="2">
    <citation type="journal article" date="2022" name="New Phytol.">
        <title>Evolutionary transition to the ectomycorrhizal habit in the genomes of a hyperdiverse lineage of mushroom-forming fungi.</title>
        <authorList>
            <person name="Looney B."/>
            <person name="Miyauchi S."/>
            <person name="Morin E."/>
            <person name="Drula E."/>
            <person name="Courty P.E."/>
            <person name="Kohler A."/>
            <person name="Kuo A."/>
            <person name="LaButti K."/>
            <person name="Pangilinan J."/>
            <person name="Lipzen A."/>
            <person name="Riley R."/>
            <person name="Andreopoulos W."/>
            <person name="He G."/>
            <person name="Johnson J."/>
            <person name="Nolan M."/>
            <person name="Tritt A."/>
            <person name="Barry K.W."/>
            <person name="Grigoriev I.V."/>
            <person name="Nagy L.G."/>
            <person name="Hibbett D."/>
            <person name="Henrissat B."/>
            <person name="Matheny P.B."/>
            <person name="Labbe J."/>
            <person name="Martin F.M."/>
        </authorList>
    </citation>
    <scope>NUCLEOTIDE SEQUENCE</scope>
    <source>
        <strain evidence="1">FP105234-sp</strain>
    </source>
</reference>
<keyword evidence="2" id="KW-1185">Reference proteome</keyword>
<evidence type="ECO:0000313" key="2">
    <source>
        <dbReference type="Proteomes" id="UP000814033"/>
    </source>
</evidence>
<proteinExistence type="predicted"/>
<name>A0ACB8RHK4_9AGAM</name>
<protein>
    <submittedName>
        <fullName evidence="1">Uncharacterized protein</fullName>
    </submittedName>
</protein>
<dbReference type="EMBL" id="MU276037">
    <property type="protein sequence ID" value="KAI0042998.1"/>
    <property type="molecule type" value="Genomic_DNA"/>
</dbReference>
<sequence length="131" mass="13780">MLLSHRFAAFVVGLAVFSAALAMGRPRGLRHCDPRRTPPTPMVSRTSHDKASSDAVVPGSFAVLETVEVTMAGAVESTATVAASDTNPDTADTFPADYRCRGILGLGPDEGLPYAHAACVTFRAFLRALGF</sequence>
<evidence type="ECO:0000313" key="1">
    <source>
        <dbReference type="EMBL" id="KAI0042998.1"/>
    </source>
</evidence>
<comment type="caution">
    <text evidence="1">The sequence shown here is derived from an EMBL/GenBank/DDBJ whole genome shotgun (WGS) entry which is preliminary data.</text>
</comment>
<accession>A0ACB8RHK4</accession>